<keyword evidence="4" id="KW-1185">Reference proteome</keyword>
<keyword evidence="1" id="KW-0472">Membrane</keyword>
<evidence type="ECO:0000313" key="3">
    <source>
        <dbReference type="EMBL" id="AAX79164.1"/>
    </source>
</evidence>
<dbReference type="KEGG" id="tbr:Tb927.2.2320"/>
<dbReference type="GO" id="GO:0005737">
    <property type="term" value="C:cytoplasm"/>
    <property type="evidence" value="ECO:0006056"/>
    <property type="project" value="Others"/>
</dbReference>
<reference evidence="2" key="5">
    <citation type="submission" date="2005-04" db="EMBL/GenBank/DDBJ databases">
        <title>Sequencing, closure, and annotation of Trypanosoma brucei chromosomes 2 through 8.</title>
        <authorList>
            <person name="Ghedin E."/>
            <person name="Blandin G."/>
            <person name="Bartholomeu D."/>
            <person name="Caler E."/>
            <person name="Haas B."/>
            <person name="Hannick L."/>
            <person name="Shallom J."/>
            <person name="Hou L."/>
            <person name="Djikeng A."/>
            <person name="Feldblyum T."/>
            <person name="Hostetler J."/>
            <person name="Johnson J."/>
            <person name="Jones K."/>
            <person name="Koo H.L."/>
            <person name="Larkin C."/>
            <person name="Pai G."/>
            <person name="Peterson J."/>
            <person name="Khalak H.G."/>
            <person name="Salzberg S."/>
            <person name="Simpson A.J."/>
            <person name="Tallon L."/>
            <person name="Van Aken S."/>
            <person name="Wanless D."/>
            <person name="White O."/>
            <person name="Wortman J."/>
            <person name="Fraser C.M."/>
            <person name="El-Sayed N.M.A."/>
        </authorList>
    </citation>
    <scope>NUCLEOTIDE SEQUENCE</scope>
    <source>
        <strain evidence="2">927/4 GUTat10.1</strain>
    </source>
</reference>
<accession>Q586K7</accession>
<reference evidence="2" key="2">
    <citation type="journal article" date="2005" name="Science">
        <title>Comparative genomics of trypanosomatid parasitic protozoa.</title>
        <authorList>
            <person name="El-Sayed N.M."/>
            <person name="Myler P.J."/>
            <person name="Blandin G."/>
            <person name="Berriman M."/>
            <person name="Crabtree J."/>
            <person name="Aggarwal G."/>
            <person name="Caler E."/>
            <person name="Renauld H."/>
            <person name="Worthey E.A."/>
            <person name="Hertz-Fowler C."/>
            <person name="Ghedin E."/>
            <person name="Peacock C."/>
            <person name="Bartholomeu D.C."/>
            <person name="Haas B.J."/>
            <person name="Tran A.N."/>
            <person name="Wortman J.R."/>
            <person name="Alsmark U.C."/>
            <person name="Angiuoli S."/>
            <person name="Anupama A."/>
            <person name="Badger J."/>
            <person name="Bringaud F."/>
            <person name="Cadag E."/>
            <person name="Carlton J.M."/>
            <person name="Cerqueira G.C."/>
            <person name="Creasy T."/>
            <person name="Delcher A.L."/>
            <person name="Djikeng A."/>
            <person name="Embley T.M."/>
            <person name="Hauser C."/>
            <person name="Ivens A.C."/>
            <person name="Kummerfeld S.K."/>
            <person name="Pereira-Leal J.B."/>
            <person name="Nilsson D."/>
            <person name="Peterson J."/>
            <person name="Salzberg S.L."/>
            <person name="Shallom J."/>
            <person name="Silva J.C."/>
            <person name="Sundaram J."/>
            <person name="Westenberger S."/>
            <person name="White O."/>
            <person name="Melville S.E."/>
            <person name="Donelson J.E."/>
            <person name="Andersson B."/>
            <person name="Stuart K.D."/>
            <person name="Hall N."/>
        </authorList>
    </citation>
    <scope>NUCLEOTIDE SEQUENCE</scope>
    <source>
        <strain evidence="2">927/4 GUTat10.1</strain>
    </source>
</reference>
<organism evidence="3 4">
    <name type="scientific">Trypanosoma brucei brucei (strain 927/4 GUTat10.1)</name>
    <dbReference type="NCBI Taxonomy" id="185431"/>
    <lineage>
        <taxon>Eukaryota</taxon>
        <taxon>Discoba</taxon>
        <taxon>Euglenozoa</taxon>
        <taxon>Kinetoplastea</taxon>
        <taxon>Metakinetoplastina</taxon>
        <taxon>Trypanosomatida</taxon>
        <taxon>Trypanosomatidae</taxon>
        <taxon>Trypanosoma</taxon>
    </lineage>
</organism>
<gene>
    <name evidence="2" type="primary">25N14.105</name>
    <name evidence="3" type="ORF">Tb927.2.2320</name>
</gene>
<dbReference type="AlphaFoldDB" id="Q586K7"/>
<dbReference type="GeneID" id="3655532"/>
<feature type="transmembrane region" description="Helical" evidence="1">
    <location>
        <begin position="55"/>
        <end position="79"/>
    </location>
</feature>
<sequence length="155" mass="18351">MFVCVGGCRVFSSFSLYSSNYRHPLHCIGLNLFSFFVVVDVDVDDDVLLFYGGDGYIINMFFFFFFWFMFCSCVHHTIFTNIPRNYLNSSSSFLFSPQFIFSIFYILYCLLVVFFCFFFVFFSVFFSFSCIPSSLTSHISSLHYYVDWKLLSFFL</sequence>
<evidence type="ECO:0000313" key="4">
    <source>
        <dbReference type="Proteomes" id="UP000008524"/>
    </source>
</evidence>
<name>Q586K7_TRYB2</name>
<dbReference type="Proteomes" id="UP000008524">
    <property type="component" value="Chromosome 2"/>
</dbReference>
<dbReference type="VEuPathDB" id="TriTrypDB:Tb927.2.2320"/>
<evidence type="ECO:0000313" key="2">
    <source>
        <dbReference type="EMBL" id="AAQ15689.1"/>
    </source>
</evidence>
<dbReference type="GO" id="GO:0031981">
    <property type="term" value="C:nuclear lumen"/>
    <property type="evidence" value="ECO:0006056"/>
    <property type="project" value="Others"/>
</dbReference>
<accession>D7SGG0</accession>
<feature type="transmembrane region" description="Helical" evidence="1">
    <location>
        <begin position="99"/>
        <end position="128"/>
    </location>
</feature>
<dbReference type="RefSeq" id="XP_951537.1">
    <property type="nucleotide sequence ID" value="XM_946444.1"/>
</dbReference>
<dbReference type="EMBL" id="AE017150">
    <property type="protein sequence ID" value="AAQ15689.1"/>
    <property type="molecule type" value="Genomic_DNA"/>
</dbReference>
<keyword evidence="1" id="KW-0812">Transmembrane</keyword>
<proteinExistence type="predicted"/>
<protein>
    <submittedName>
        <fullName evidence="3">Uncharacterized protein</fullName>
    </submittedName>
</protein>
<evidence type="ECO:0000256" key="1">
    <source>
        <dbReference type="SAM" id="Phobius"/>
    </source>
</evidence>
<dbReference type="EMBL" id="AC008031">
    <property type="protein sequence ID" value="AAX79164.1"/>
    <property type="molecule type" value="Genomic_DNA"/>
</dbReference>
<reference evidence="2 4" key="3">
    <citation type="journal article" date="2005" name="Science">
        <title>The genome of the African trypanosome Trypanosoma brucei.</title>
        <authorList>
            <person name="Berriman M."/>
            <person name="Ghedin E."/>
            <person name="Hertz-Fowler C."/>
            <person name="Blandin G."/>
            <person name="Renauld H."/>
            <person name="Bartholomeu D.C."/>
            <person name="Lennard N.J."/>
            <person name="Caler E."/>
            <person name="Hamlin N.E."/>
            <person name="Haas B."/>
            <person name="Bohme U."/>
            <person name="Hannick L."/>
            <person name="Aslett M.A."/>
            <person name="Shallom J."/>
            <person name="Marcello L."/>
            <person name="Hou L."/>
            <person name="Wickstead B."/>
            <person name="Alsmark U.C."/>
            <person name="Arrowsmith C."/>
            <person name="Atkin R.J."/>
            <person name="Barron A.J."/>
            <person name="Bringaud F."/>
            <person name="Brooks K."/>
            <person name="Carrington M."/>
            <person name="Cherevach I."/>
            <person name="Chillingworth T.J."/>
            <person name="Churcher C."/>
            <person name="Clark L.N."/>
            <person name="Corton C.H."/>
            <person name="Cronin A."/>
            <person name="Davies R.M."/>
            <person name="Doggett J."/>
            <person name="Djikeng A."/>
            <person name="Feldblyum T."/>
            <person name="Field M.C."/>
            <person name="Fraser A."/>
            <person name="Goodhead I."/>
            <person name="Hance Z."/>
            <person name="Harper D."/>
            <person name="Harris B.R."/>
            <person name="Hauser H."/>
            <person name="Hostetler J."/>
            <person name="Ivens A."/>
            <person name="Jagels K."/>
            <person name="Johnson D."/>
            <person name="Johnson J."/>
            <person name="Jones K."/>
            <person name="Kerhornou A.X."/>
            <person name="Koo H."/>
            <person name="Larke N."/>
            <person name="Landfear S."/>
            <person name="Larkin C."/>
            <person name="Leech V."/>
            <person name="Line A."/>
            <person name="Lord A."/>
            <person name="Macleod A."/>
            <person name="Mooney P.J."/>
            <person name="Moule S."/>
            <person name="Martin D.M."/>
            <person name="Morgan G.W."/>
            <person name="Mungall K."/>
            <person name="Norbertczak H."/>
            <person name="Ormond D."/>
            <person name="Pai G."/>
            <person name="Peacock C.S."/>
            <person name="Peterson J."/>
            <person name="Quail M.A."/>
            <person name="Rabbinowitsch E."/>
            <person name="Rajandream M.A."/>
            <person name="Reitter C."/>
            <person name="Salzberg S.L."/>
            <person name="Sanders M."/>
            <person name="Schobel S."/>
            <person name="Sharp S."/>
            <person name="Simmonds M."/>
            <person name="Simpson A.J."/>
            <person name="Tallon L."/>
            <person name="Turner C.M."/>
            <person name="Tait A."/>
            <person name="Tivey A.R."/>
            <person name="Van Aken S."/>
            <person name="Walker D."/>
            <person name="Wanless D."/>
            <person name="Wang S."/>
            <person name="White B."/>
            <person name="White O."/>
            <person name="Whitehead S."/>
            <person name="Woodward J."/>
            <person name="Wortman J."/>
            <person name="Adams M.D."/>
            <person name="Embley T.M."/>
            <person name="Gull K."/>
            <person name="Ullu E."/>
            <person name="Barry J.D."/>
            <person name="Fairlamb A.H."/>
            <person name="Opperdoes F."/>
            <person name="Barrell B.G."/>
            <person name="Donelson J.E."/>
            <person name="Hall N."/>
            <person name="Fraser C.M."/>
            <person name="Melville S.E."/>
            <person name="El-Sayed N.M."/>
        </authorList>
    </citation>
    <scope>NUCLEOTIDE SEQUENCE [LARGE SCALE GENOMIC DNA]</scope>
    <source>
        <strain evidence="2 4">927/4 GUTat10.1</strain>
    </source>
</reference>
<reference evidence="3" key="1">
    <citation type="submission" date="1999-07" db="EMBL/GenBank/DDBJ databases">
        <authorList>
            <person name="El-Sayed N.M."/>
            <person name="Khalak H."/>
            <person name="Adams M.D."/>
        </authorList>
    </citation>
    <scope>NUCLEOTIDE SEQUENCE</scope>
    <source>
        <strain evidence="3">GUTat10.1</strain>
    </source>
</reference>
<dbReference type="InParanoid" id="Q586K7"/>
<dbReference type="PaxDb" id="5691-AAQ15689"/>
<keyword evidence="1" id="KW-1133">Transmembrane helix</keyword>
<reference evidence="3" key="4">
    <citation type="submission" date="2005-04" db="EMBL/GenBank/DDBJ databases">
        <title>.</title>
        <authorList>
            <person name="Ghedin E."/>
            <person name="Blandin G."/>
            <person name="Bartholomeu D."/>
            <person name="Caler E."/>
            <person name="Haas B."/>
            <person name="Hannick L."/>
            <person name="Shallom J."/>
            <person name="Hou L."/>
            <person name="Djikeng A."/>
            <person name="Feldblyum T."/>
            <person name="Hostetler J."/>
            <person name="Johnson J."/>
            <person name="Jones K."/>
            <person name="Koo H.L."/>
            <person name="Larkin C."/>
            <person name="Pai G."/>
            <person name="Peterson J."/>
            <person name="Khalak H.G."/>
            <person name="Salzberg S."/>
            <person name="Simpson A.J."/>
            <person name="Tallon L."/>
            <person name="Van Aken S."/>
            <person name="Wanless D."/>
            <person name="White O."/>
            <person name="Wortman J."/>
            <person name="Fraser C.M."/>
            <person name="El-Sayed N.M.A."/>
        </authorList>
    </citation>
    <scope>NUCLEOTIDE SEQUENCE</scope>
    <source>
        <strain evidence="3">GUTat10.1</strain>
    </source>
</reference>